<feature type="compositionally biased region" description="Basic and acidic residues" evidence="1">
    <location>
        <begin position="1"/>
        <end position="10"/>
    </location>
</feature>
<evidence type="ECO:0000313" key="2">
    <source>
        <dbReference type="EnsemblMetazoa" id="RPRC012902-PA"/>
    </source>
</evidence>
<name>T1I9D0_RHOPR</name>
<dbReference type="EnsemblMetazoa" id="RPRC012902-RA">
    <property type="protein sequence ID" value="RPRC012902-PA"/>
    <property type="gene ID" value="RPRC012902"/>
</dbReference>
<dbReference type="AlphaFoldDB" id="T1I9D0"/>
<accession>T1I9D0</accession>
<evidence type="ECO:0000256" key="1">
    <source>
        <dbReference type="SAM" id="MobiDB-lite"/>
    </source>
</evidence>
<dbReference type="HOGENOM" id="CLU_2779030_0_0_1"/>
<proteinExistence type="predicted"/>
<evidence type="ECO:0000313" key="3">
    <source>
        <dbReference type="Proteomes" id="UP000015103"/>
    </source>
</evidence>
<dbReference type="VEuPathDB" id="VectorBase:RPRC012902"/>
<dbReference type="Proteomes" id="UP000015103">
    <property type="component" value="Unassembled WGS sequence"/>
</dbReference>
<feature type="region of interest" description="Disordered" evidence="1">
    <location>
        <begin position="1"/>
        <end position="29"/>
    </location>
</feature>
<keyword evidence="3" id="KW-1185">Reference proteome</keyword>
<sequence>MAEGEVEKGEGMLATASLHHTSVVKREHDQASINNQEEWVMELNELIELIDASSTMFMSLTDKRFPAIN</sequence>
<dbReference type="EMBL" id="ACPB03010987">
    <property type="status" value="NOT_ANNOTATED_CDS"/>
    <property type="molecule type" value="Genomic_DNA"/>
</dbReference>
<protein>
    <submittedName>
        <fullName evidence="2">Uncharacterized protein</fullName>
    </submittedName>
</protein>
<organism evidence="2 3">
    <name type="scientific">Rhodnius prolixus</name>
    <name type="common">Triatomid bug</name>
    <dbReference type="NCBI Taxonomy" id="13249"/>
    <lineage>
        <taxon>Eukaryota</taxon>
        <taxon>Metazoa</taxon>
        <taxon>Ecdysozoa</taxon>
        <taxon>Arthropoda</taxon>
        <taxon>Hexapoda</taxon>
        <taxon>Insecta</taxon>
        <taxon>Pterygota</taxon>
        <taxon>Neoptera</taxon>
        <taxon>Paraneoptera</taxon>
        <taxon>Hemiptera</taxon>
        <taxon>Heteroptera</taxon>
        <taxon>Panheteroptera</taxon>
        <taxon>Cimicomorpha</taxon>
        <taxon>Reduviidae</taxon>
        <taxon>Triatominae</taxon>
        <taxon>Rhodnius</taxon>
    </lineage>
</organism>
<dbReference type="InParanoid" id="T1I9D0"/>
<reference evidence="2" key="1">
    <citation type="submission" date="2015-05" db="UniProtKB">
        <authorList>
            <consortium name="EnsemblMetazoa"/>
        </authorList>
    </citation>
    <scope>IDENTIFICATION</scope>
</reference>